<dbReference type="InterPro" id="IPR016866">
    <property type="entry name" value="UCP028069"/>
</dbReference>
<comment type="caution">
    <text evidence="3">The sequence shown here is derived from an EMBL/GenBank/DDBJ whole genome shotgun (WGS) entry which is preliminary data.</text>
</comment>
<dbReference type="EMBL" id="QRAN01000002">
    <property type="protein sequence ID" value="RLQ23459.1"/>
    <property type="molecule type" value="Genomic_DNA"/>
</dbReference>
<protein>
    <submittedName>
        <fullName evidence="3">DUF3450 family protein</fullName>
    </submittedName>
</protein>
<keyword evidence="2" id="KW-0732">Signal</keyword>
<evidence type="ECO:0000256" key="1">
    <source>
        <dbReference type="SAM" id="Coils"/>
    </source>
</evidence>
<dbReference type="OrthoDB" id="5880116at2"/>
<gene>
    <name evidence="3" type="ORF">DWB85_02590</name>
</gene>
<feature type="signal peptide" evidence="2">
    <location>
        <begin position="1"/>
        <end position="23"/>
    </location>
</feature>
<evidence type="ECO:0000256" key="2">
    <source>
        <dbReference type="SAM" id="SignalP"/>
    </source>
</evidence>
<dbReference type="RefSeq" id="WP_117952637.1">
    <property type="nucleotide sequence ID" value="NZ_QRAN01000002.1"/>
</dbReference>
<keyword evidence="1" id="KW-0175">Coiled coil</keyword>
<organism evidence="3 4">
    <name type="scientific">Seongchinamella sediminis</name>
    <dbReference type="NCBI Taxonomy" id="2283635"/>
    <lineage>
        <taxon>Bacteria</taxon>
        <taxon>Pseudomonadati</taxon>
        <taxon>Pseudomonadota</taxon>
        <taxon>Gammaproteobacteria</taxon>
        <taxon>Cellvibrionales</taxon>
        <taxon>Halieaceae</taxon>
        <taxon>Seongchinamella</taxon>
    </lineage>
</organism>
<evidence type="ECO:0000313" key="4">
    <source>
        <dbReference type="Proteomes" id="UP000265509"/>
    </source>
</evidence>
<dbReference type="Proteomes" id="UP000265509">
    <property type="component" value="Unassembled WGS sequence"/>
</dbReference>
<proteinExistence type="predicted"/>
<keyword evidence="4" id="KW-1185">Reference proteome</keyword>
<reference evidence="3 4" key="1">
    <citation type="submission" date="2018-07" db="EMBL/GenBank/DDBJ databases">
        <title>Halioglobus sp. genome submission.</title>
        <authorList>
            <person name="Ye M.-Q."/>
            <person name="Du Z.-J."/>
        </authorList>
    </citation>
    <scope>NUCLEOTIDE SEQUENCE [LARGE SCALE GENOMIC DNA]</scope>
    <source>
        <strain evidence="3 4">U0301</strain>
    </source>
</reference>
<feature type="coiled-coil region" evidence="1">
    <location>
        <begin position="46"/>
        <end position="73"/>
    </location>
</feature>
<name>A0A3L7E2X6_9GAMM</name>
<evidence type="ECO:0000313" key="3">
    <source>
        <dbReference type="EMBL" id="RLQ23459.1"/>
    </source>
</evidence>
<dbReference type="PIRSF" id="PIRSF028069">
    <property type="entry name" value="UCP028069"/>
    <property type="match status" value="1"/>
</dbReference>
<accession>A0A3L7E2X6</accession>
<dbReference type="AlphaFoldDB" id="A0A3L7E2X6"/>
<feature type="chain" id="PRO_5018261891" evidence="2">
    <location>
        <begin position="24"/>
        <end position="261"/>
    </location>
</feature>
<dbReference type="Pfam" id="PF11932">
    <property type="entry name" value="DUF3450"/>
    <property type="match status" value="1"/>
</dbReference>
<sequence>MTMHRLKNALVAALVSAGTLVGAAAAVQASTLDSILAVGEAKNDAARKSQAKIDRLADETRDLLNDYKTVNKQIDGLKVYNARLQRQIDNQMKRVGEIDESISQVTIIQRQMTPLVIRMIDGLEQFVELDVPFEKDERMERVEFLRSNIDRADVSVAEKFRGVLEAYNIELQYGRGIDTYRGTIDMNGSSRDVDFLRIGRIALLYQTTDGAMSGAWDGSTNAWVDLPAGEYDAAIRKGIRIAKKQATIELLNMPVSAPEAN</sequence>